<dbReference type="CDD" id="cd00614">
    <property type="entry name" value="CGS_like"/>
    <property type="match status" value="1"/>
</dbReference>
<dbReference type="KEGG" id="iag:Igag_1348"/>
<dbReference type="InterPro" id="IPR015424">
    <property type="entry name" value="PyrdxlP-dep_Trfase"/>
</dbReference>
<dbReference type="NCBIfam" id="NF006347">
    <property type="entry name" value="PRK08574.1"/>
    <property type="match status" value="1"/>
</dbReference>
<dbReference type="EMBL" id="CP002098">
    <property type="protein sequence ID" value="ADM28151.1"/>
    <property type="molecule type" value="Genomic_DNA"/>
</dbReference>
<dbReference type="GO" id="GO:0019343">
    <property type="term" value="P:cysteine biosynthetic process via cystathionine"/>
    <property type="evidence" value="ECO:0007669"/>
    <property type="project" value="TreeGrafter"/>
</dbReference>
<dbReference type="Gene3D" id="3.40.640.10">
    <property type="entry name" value="Type I PLP-dependent aspartate aminotransferase-like (Major domain)"/>
    <property type="match status" value="1"/>
</dbReference>
<name>E0SQ20_IGNAA</name>
<dbReference type="GO" id="GO:0005737">
    <property type="term" value="C:cytoplasm"/>
    <property type="evidence" value="ECO:0007669"/>
    <property type="project" value="TreeGrafter"/>
</dbReference>
<dbReference type="InterPro" id="IPR015422">
    <property type="entry name" value="PyrdxlP-dep_Trfase_small"/>
</dbReference>
<dbReference type="AlphaFoldDB" id="E0SQ20"/>
<evidence type="ECO:0000256" key="2">
    <source>
        <dbReference type="ARBA" id="ARBA00009077"/>
    </source>
</evidence>
<dbReference type="InterPro" id="IPR000277">
    <property type="entry name" value="Cys/Met-Metab_PyrdxlP-dep_enz"/>
</dbReference>
<dbReference type="EC" id="4.4.1.1" evidence="4"/>
<organism evidence="4 5">
    <name type="scientific">Ignisphaera aggregans (strain DSM 17230 / JCM 13409 / AQ1.S1)</name>
    <dbReference type="NCBI Taxonomy" id="583356"/>
    <lineage>
        <taxon>Archaea</taxon>
        <taxon>Thermoproteota</taxon>
        <taxon>Thermoprotei</taxon>
        <taxon>Desulfurococcales</taxon>
        <taxon>Desulfurococcaceae</taxon>
        <taxon>Ignisphaera</taxon>
    </lineage>
</organism>
<dbReference type="STRING" id="583356.Igag_1348"/>
<evidence type="ECO:0000256" key="3">
    <source>
        <dbReference type="ARBA" id="ARBA00022898"/>
    </source>
</evidence>
<accession>E0SQ20</accession>
<comment type="similarity">
    <text evidence="2">Belongs to the trans-sulfuration enzymes family.</text>
</comment>
<dbReference type="HOGENOM" id="CLU_018986_2_0_2"/>
<keyword evidence="5" id="KW-1185">Reference proteome</keyword>
<proteinExistence type="inferred from homology"/>
<evidence type="ECO:0000313" key="4">
    <source>
        <dbReference type="EMBL" id="ADM28151.1"/>
    </source>
</evidence>
<dbReference type="PANTHER" id="PTHR11808:SF15">
    <property type="entry name" value="CYSTATHIONINE GAMMA-LYASE"/>
    <property type="match status" value="1"/>
</dbReference>
<dbReference type="PIRSF" id="PIRSF001434">
    <property type="entry name" value="CGS"/>
    <property type="match status" value="1"/>
</dbReference>
<dbReference type="BioCyc" id="IAGG583356:GHAH-1331-MONOMER"/>
<dbReference type="PANTHER" id="PTHR11808">
    <property type="entry name" value="TRANS-SULFURATION ENZYME FAMILY MEMBER"/>
    <property type="match status" value="1"/>
</dbReference>
<dbReference type="GO" id="GO:0019346">
    <property type="term" value="P:transsulfuration"/>
    <property type="evidence" value="ECO:0007669"/>
    <property type="project" value="InterPro"/>
</dbReference>
<dbReference type="Proteomes" id="UP000001304">
    <property type="component" value="Chromosome"/>
</dbReference>
<dbReference type="FunFam" id="3.40.640.10:FF:000046">
    <property type="entry name" value="Cystathionine gamma-lyase"/>
    <property type="match status" value="1"/>
</dbReference>
<evidence type="ECO:0000256" key="1">
    <source>
        <dbReference type="ARBA" id="ARBA00001933"/>
    </source>
</evidence>
<dbReference type="Pfam" id="PF01053">
    <property type="entry name" value="Cys_Met_Meta_PP"/>
    <property type="match status" value="1"/>
</dbReference>
<keyword evidence="4" id="KW-0456">Lyase</keyword>
<dbReference type="GO" id="GO:0030170">
    <property type="term" value="F:pyridoxal phosphate binding"/>
    <property type="evidence" value="ECO:0007669"/>
    <property type="project" value="InterPro"/>
</dbReference>
<dbReference type="Gene3D" id="3.90.1150.10">
    <property type="entry name" value="Aspartate Aminotransferase, domain 1"/>
    <property type="match status" value="1"/>
</dbReference>
<gene>
    <name evidence="4" type="ordered locus">Igag_1348</name>
</gene>
<dbReference type="GO" id="GO:0004123">
    <property type="term" value="F:cystathionine gamma-lyase activity"/>
    <property type="evidence" value="ECO:0007669"/>
    <property type="project" value="TreeGrafter"/>
</dbReference>
<sequence length="388" mass="43849">MAKLQTDAIHGHEFRDQYGSHIPPIYLSAIYEYIDYELGMAVFNDRGNYVRYGREDNPTTRALERILAKLELGEDALAFNSGMAAESALFLSQLNRDTKIVVPKEIYSSTFVLLENLASKIGFKVVRVWPSAESIVEAVDDKTAMVFIEVMTNPTNKVIDLDYLSKSIDLEKTILVVDNTFTTPVVLKPLRYKARFVLHSMTKYLGGHNDVVGGAIIGSKKDMLILWDWRRILGTILQPLDAYLVMRGIKTLEIRFERISKTAQTIAEYLSEHPRIEEVMYPGLTRNPYHDIAKKLFEKPLYGGVISFKIRGSYSDVLNFIRRLKIIKRAPSLGGTESLIVIPIKAGSMFVDPEDRQKLGITENLVRLSVGLEDPEDLIQDLSQALTS</sequence>
<comment type="cofactor">
    <cofactor evidence="1">
        <name>pyridoxal 5'-phosphate</name>
        <dbReference type="ChEBI" id="CHEBI:597326"/>
    </cofactor>
</comment>
<evidence type="ECO:0000313" key="5">
    <source>
        <dbReference type="Proteomes" id="UP000001304"/>
    </source>
</evidence>
<dbReference type="SUPFAM" id="SSF53383">
    <property type="entry name" value="PLP-dependent transferases"/>
    <property type="match status" value="1"/>
</dbReference>
<protein>
    <submittedName>
        <fullName evidence="4">Cystathionine gamma-lyase</fullName>
        <ecNumber evidence="4">4.4.1.1</ecNumber>
    </submittedName>
</protein>
<reference evidence="4 5" key="1">
    <citation type="journal article" date="2010" name="Stand. Genomic Sci.">
        <title>Complete genome sequence of Ignisphaera aggregans type strain (AQ1.S1).</title>
        <authorList>
            <person name="Goker M."/>
            <person name="Held B."/>
            <person name="Lapidus A."/>
            <person name="Nolan M."/>
            <person name="Spring S."/>
            <person name="Yasawong M."/>
            <person name="Lucas S."/>
            <person name="Glavina Del Rio T."/>
            <person name="Tice H."/>
            <person name="Cheng J.F."/>
            <person name="Goodwin L."/>
            <person name="Tapia R."/>
            <person name="Pitluck S."/>
            <person name="Liolios K."/>
            <person name="Ivanova N."/>
            <person name="Mavromatis K."/>
            <person name="Mikhailova N."/>
            <person name="Pati A."/>
            <person name="Chen A."/>
            <person name="Palaniappan K."/>
            <person name="Brambilla E."/>
            <person name="Land M."/>
            <person name="Hauser L."/>
            <person name="Chang Y.J."/>
            <person name="Jeffries C.D."/>
            <person name="Brettin T."/>
            <person name="Detter J.C."/>
            <person name="Han C."/>
            <person name="Rohde M."/>
            <person name="Sikorski J."/>
            <person name="Woyke T."/>
            <person name="Bristow J."/>
            <person name="Eisen J.A."/>
            <person name="Markowitz V."/>
            <person name="Hugenholtz P."/>
            <person name="Kyrpides N.C."/>
            <person name="Klenk H.P."/>
        </authorList>
    </citation>
    <scope>NUCLEOTIDE SEQUENCE [LARGE SCALE GENOMIC DNA]</scope>
    <source>
        <strain evidence="5">DSM 17230 / JCM 13409 / AQ1.S1</strain>
    </source>
</reference>
<keyword evidence="3" id="KW-0663">Pyridoxal phosphate</keyword>
<dbReference type="InterPro" id="IPR015421">
    <property type="entry name" value="PyrdxlP-dep_Trfase_major"/>
</dbReference>